<dbReference type="RefSeq" id="WP_208354372.1">
    <property type="nucleotide sequence ID" value="NZ_JAALHA020000038.1"/>
</dbReference>
<keyword evidence="1" id="KW-0472">Membrane</keyword>
<keyword evidence="3" id="KW-1185">Reference proteome</keyword>
<feature type="transmembrane region" description="Helical" evidence="1">
    <location>
        <begin position="7"/>
        <end position="27"/>
    </location>
</feature>
<keyword evidence="1" id="KW-0812">Transmembrane</keyword>
<sequence length="120" mass="13301">MENSLRVVNRLSVYVFWFLTAVAIANLSRLLPGAGILYLLLLLAVPGYLLLVPSQNEQGTATRRLTGLALALSFLSYWDWLVTIVTLPIHIFSWILPAWQIALLVIVCSILLLVIVGLLS</sequence>
<dbReference type="EMBL" id="JAALHA020000038">
    <property type="protein sequence ID" value="MDR9900749.1"/>
    <property type="molecule type" value="Genomic_DNA"/>
</dbReference>
<feature type="transmembrane region" description="Helical" evidence="1">
    <location>
        <begin position="33"/>
        <end position="53"/>
    </location>
</feature>
<evidence type="ECO:0000313" key="3">
    <source>
        <dbReference type="Proteomes" id="UP000667802"/>
    </source>
</evidence>
<keyword evidence="1" id="KW-1133">Transmembrane helix</keyword>
<protein>
    <submittedName>
        <fullName evidence="2">Uncharacterized protein</fullName>
    </submittedName>
</protein>
<dbReference type="Proteomes" id="UP000667802">
    <property type="component" value="Unassembled WGS sequence"/>
</dbReference>
<dbReference type="AlphaFoldDB" id="A0AAP5IG68"/>
<proteinExistence type="predicted"/>
<feature type="transmembrane region" description="Helical" evidence="1">
    <location>
        <begin position="65"/>
        <end position="92"/>
    </location>
</feature>
<reference evidence="3" key="1">
    <citation type="journal article" date="2021" name="Science">
        <title>Hunting the eagle killer: A cyanobacterial neurotoxin causes vacuolar myelinopathy.</title>
        <authorList>
            <person name="Breinlinger S."/>
            <person name="Phillips T.J."/>
            <person name="Haram B.N."/>
            <person name="Mares J."/>
            <person name="Martinez Yerena J.A."/>
            <person name="Hrouzek P."/>
            <person name="Sobotka R."/>
            <person name="Henderson W.M."/>
            <person name="Schmieder P."/>
            <person name="Williams S.M."/>
            <person name="Lauderdale J.D."/>
            <person name="Wilde H.D."/>
            <person name="Gerrin W."/>
            <person name="Kust A."/>
            <person name="Washington J.W."/>
            <person name="Wagner C."/>
            <person name="Geier B."/>
            <person name="Liebeke M."/>
            <person name="Enke H."/>
            <person name="Niedermeyer T.H.J."/>
            <person name="Wilde S.B."/>
        </authorList>
    </citation>
    <scope>NUCLEOTIDE SEQUENCE [LARGE SCALE GENOMIC DNA]</scope>
    <source>
        <strain evidence="3">Thurmond2011</strain>
    </source>
</reference>
<feature type="transmembrane region" description="Helical" evidence="1">
    <location>
        <begin position="98"/>
        <end position="119"/>
    </location>
</feature>
<name>A0AAP5IG68_9CYAN</name>
<accession>A0AAP5IG68</accession>
<organism evidence="2 3">
    <name type="scientific">Aetokthonos hydrillicola Thurmond2011</name>
    <dbReference type="NCBI Taxonomy" id="2712845"/>
    <lineage>
        <taxon>Bacteria</taxon>
        <taxon>Bacillati</taxon>
        <taxon>Cyanobacteriota</taxon>
        <taxon>Cyanophyceae</taxon>
        <taxon>Nostocales</taxon>
        <taxon>Hapalosiphonaceae</taxon>
        <taxon>Aetokthonos</taxon>
    </lineage>
</organism>
<gene>
    <name evidence="2" type="ORF">G7B40_040395</name>
</gene>
<comment type="caution">
    <text evidence="2">The sequence shown here is derived from an EMBL/GenBank/DDBJ whole genome shotgun (WGS) entry which is preliminary data.</text>
</comment>
<evidence type="ECO:0000256" key="1">
    <source>
        <dbReference type="SAM" id="Phobius"/>
    </source>
</evidence>
<evidence type="ECO:0000313" key="2">
    <source>
        <dbReference type="EMBL" id="MDR9900749.1"/>
    </source>
</evidence>